<protein>
    <recommendedName>
        <fullName evidence="2">SRP9 domain-containing protein</fullName>
    </recommendedName>
</protein>
<dbReference type="Pfam" id="PF05486">
    <property type="entry name" value="SRP9-21"/>
    <property type="match status" value="1"/>
</dbReference>
<dbReference type="PANTHER" id="PTHR12834:SF12">
    <property type="entry name" value="SIGNAL RECOGNITION PARTICLE 9 KDA PROTEIN"/>
    <property type="match status" value="1"/>
</dbReference>
<dbReference type="OrthoDB" id="5419752at2759"/>
<feature type="compositionally biased region" description="Low complexity" evidence="1">
    <location>
        <begin position="125"/>
        <end position="151"/>
    </location>
</feature>
<feature type="domain" description="SRP9" evidence="2">
    <location>
        <begin position="5"/>
        <end position="96"/>
    </location>
</feature>
<name>A0A2I2FUS1_9EURO</name>
<accession>A0A2I2FUS1</accession>
<dbReference type="InterPro" id="IPR039432">
    <property type="entry name" value="SRP9_dom"/>
</dbReference>
<dbReference type="Proteomes" id="UP000234275">
    <property type="component" value="Unassembled WGS sequence"/>
</dbReference>
<organism evidence="3 4">
    <name type="scientific">Aspergillus steynii IBT 23096</name>
    <dbReference type="NCBI Taxonomy" id="1392250"/>
    <lineage>
        <taxon>Eukaryota</taxon>
        <taxon>Fungi</taxon>
        <taxon>Dikarya</taxon>
        <taxon>Ascomycota</taxon>
        <taxon>Pezizomycotina</taxon>
        <taxon>Eurotiomycetes</taxon>
        <taxon>Eurotiomycetidae</taxon>
        <taxon>Eurotiales</taxon>
        <taxon>Aspergillaceae</taxon>
        <taxon>Aspergillus</taxon>
        <taxon>Aspergillus subgen. Circumdati</taxon>
    </lineage>
</organism>
<evidence type="ECO:0000259" key="2">
    <source>
        <dbReference type="Pfam" id="PF05486"/>
    </source>
</evidence>
<feature type="region of interest" description="Disordered" evidence="1">
    <location>
        <begin position="29"/>
        <end position="57"/>
    </location>
</feature>
<proteinExistence type="predicted"/>
<feature type="compositionally biased region" description="Polar residues" evidence="1">
    <location>
        <begin position="40"/>
        <end position="57"/>
    </location>
</feature>
<sequence length="163" mass="16524">MPYLPTPQAYLEQSALLLEAYPDTTRITTKYSFPSHKPKTTSTTDAAPTESQPQTSTPVATLTLKTFNPSAGLCLKYRTNKAAEVGRLITSLGKLAGGADVASLGLGAAAAAPAADVEMADAPEEGTATPTTAAANAAAAGAAKTESNNKGGKSKKKGGKGKR</sequence>
<evidence type="ECO:0000256" key="1">
    <source>
        <dbReference type="SAM" id="MobiDB-lite"/>
    </source>
</evidence>
<feature type="compositionally biased region" description="Basic residues" evidence="1">
    <location>
        <begin position="152"/>
        <end position="163"/>
    </location>
</feature>
<gene>
    <name evidence="3" type="ORF">P170DRAFT_440697</name>
</gene>
<evidence type="ECO:0000313" key="3">
    <source>
        <dbReference type="EMBL" id="PLB44395.1"/>
    </source>
</evidence>
<keyword evidence="4" id="KW-1185">Reference proteome</keyword>
<dbReference type="AlphaFoldDB" id="A0A2I2FUS1"/>
<dbReference type="RefSeq" id="XP_024699697.1">
    <property type="nucleotide sequence ID" value="XM_024850139.1"/>
</dbReference>
<dbReference type="EMBL" id="MSFO01000009">
    <property type="protein sequence ID" value="PLB44395.1"/>
    <property type="molecule type" value="Genomic_DNA"/>
</dbReference>
<feature type="region of interest" description="Disordered" evidence="1">
    <location>
        <begin position="120"/>
        <end position="163"/>
    </location>
</feature>
<dbReference type="VEuPathDB" id="FungiDB:P170DRAFT_440697"/>
<dbReference type="GO" id="GO:0005786">
    <property type="term" value="C:signal recognition particle, endoplasmic reticulum targeting"/>
    <property type="evidence" value="ECO:0007669"/>
    <property type="project" value="TreeGrafter"/>
</dbReference>
<comment type="caution">
    <text evidence="3">The sequence shown here is derived from an EMBL/GenBank/DDBJ whole genome shotgun (WGS) entry which is preliminary data.</text>
</comment>
<dbReference type="GeneID" id="36557838"/>
<reference evidence="3 4" key="1">
    <citation type="submission" date="2016-12" db="EMBL/GenBank/DDBJ databases">
        <title>The genomes of Aspergillus section Nigri reveals drivers in fungal speciation.</title>
        <authorList>
            <consortium name="DOE Joint Genome Institute"/>
            <person name="Vesth T.C."/>
            <person name="Nybo J."/>
            <person name="Theobald S."/>
            <person name="Brandl J."/>
            <person name="Frisvad J.C."/>
            <person name="Nielsen K.F."/>
            <person name="Lyhne E.K."/>
            <person name="Kogle M.E."/>
            <person name="Kuo A."/>
            <person name="Riley R."/>
            <person name="Clum A."/>
            <person name="Nolan M."/>
            <person name="Lipzen A."/>
            <person name="Salamov A."/>
            <person name="Henrissat B."/>
            <person name="Wiebenga A."/>
            <person name="De Vries R.P."/>
            <person name="Grigoriev I.V."/>
            <person name="Mortensen U.H."/>
            <person name="Andersen M.R."/>
            <person name="Baker S.E."/>
        </authorList>
    </citation>
    <scope>NUCLEOTIDE SEQUENCE [LARGE SCALE GENOMIC DNA]</scope>
    <source>
        <strain evidence="3 4">IBT 23096</strain>
    </source>
</reference>
<dbReference type="InterPro" id="IPR039914">
    <property type="entry name" value="SRP9-like"/>
</dbReference>
<evidence type="ECO:0000313" key="4">
    <source>
        <dbReference type="Proteomes" id="UP000234275"/>
    </source>
</evidence>
<dbReference type="STRING" id="1392250.A0A2I2FUS1"/>
<dbReference type="GO" id="GO:0006614">
    <property type="term" value="P:SRP-dependent cotranslational protein targeting to membrane"/>
    <property type="evidence" value="ECO:0007669"/>
    <property type="project" value="InterPro"/>
</dbReference>
<dbReference type="PANTHER" id="PTHR12834">
    <property type="entry name" value="SIGNAL RECOGNITION PARTICLE 9 KDA PROTEIN"/>
    <property type="match status" value="1"/>
</dbReference>